<organism evidence="6 7">
    <name type="scientific">Marinobacter maroccanus</name>
    <dbReference type="NCBI Taxonomy" id="2055143"/>
    <lineage>
        <taxon>Bacteria</taxon>
        <taxon>Pseudomonadati</taxon>
        <taxon>Pseudomonadota</taxon>
        <taxon>Gammaproteobacteria</taxon>
        <taxon>Pseudomonadales</taxon>
        <taxon>Marinobacteraceae</taxon>
        <taxon>Marinobacter</taxon>
    </lineage>
</organism>
<comment type="function">
    <text evidence="4">Regulatory protein of the TOL plasmid xyl operons. XylS activates the xylXYZLTEGFJQKIH operon required for the degradation of toluene, m-xylene and p-xylene.</text>
</comment>
<keyword evidence="2" id="KW-0238">DNA-binding</keyword>
<comment type="caution">
    <text evidence="6">The sequence shown here is derived from an EMBL/GenBank/DDBJ whole genome shotgun (WGS) entry which is preliminary data.</text>
</comment>
<dbReference type="Proteomes" id="UP000239917">
    <property type="component" value="Unassembled WGS sequence"/>
</dbReference>
<dbReference type="PROSITE" id="PS01124">
    <property type="entry name" value="HTH_ARAC_FAMILY_2"/>
    <property type="match status" value="1"/>
</dbReference>
<dbReference type="EMBL" id="PSSX01000011">
    <property type="protein sequence ID" value="PPI83721.1"/>
    <property type="molecule type" value="Genomic_DNA"/>
</dbReference>
<keyword evidence="1" id="KW-0805">Transcription regulation</keyword>
<evidence type="ECO:0000313" key="7">
    <source>
        <dbReference type="Proteomes" id="UP000239917"/>
    </source>
</evidence>
<dbReference type="PANTHER" id="PTHR46796">
    <property type="entry name" value="HTH-TYPE TRANSCRIPTIONAL ACTIVATOR RHAS-RELATED"/>
    <property type="match status" value="1"/>
</dbReference>
<feature type="domain" description="HTH araC/xylS-type" evidence="5">
    <location>
        <begin position="239"/>
        <end position="338"/>
    </location>
</feature>
<dbReference type="SMART" id="SM00342">
    <property type="entry name" value="HTH_ARAC"/>
    <property type="match status" value="1"/>
</dbReference>
<evidence type="ECO:0000256" key="2">
    <source>
        <dbReference type="ARBA" id="ARBA00023125"/>
    </source>
</evidence>
<dbReference type="InterPro" id="IPR018060">
    <property type="entry name" value="HTH_AraC"/>
</dbReference>
<dbReference type="InterPro" id="IPR050204">
    <property type="entry name" value="AraC_XylS_family_regulators"/>
</dbReference>
<dbReference type="Pfam" id="PF14525">
    <property type="entry name" value="AraC_binding_2"/>
    <property type="match status" value="1"/>
</dbReference>
<dbReference type="Pfam" id="PF12833">
    <property type="entry name" value="HTH_18"/>
    <property type="match status" value="1"/>
</dbReference>
<dbReference type="SUPFAM" id="SSF46689">
    <property type="entry name" value="Homeodomain-like"/>
    <property type="match status" value="2"/>
</dbReference>
<dbReference type="Gene3D" id="1.10.10.60">
    <property type="entry name" value="Homeodomain-like"/>
    <property type="match status" value="1"/>
</dbReference>
<dbReference type="InterPro" id="IPR009057">
    <property type="entry name" value="Homeodomain-like_sf"/>
</dbReference>
<evidence type="ECO:0000313" key="6">
    <source>
        <dbReference type="EMBL" id="PPI83721.1"/>
    </source>
</evidence>
<evidence type="ECO:0000259" key="5">
    <source>
        <dbReference type="PROSITE" id="PS01124"/>
    </source>
</evidence>
<protein>
    <recommendedName>
        <fullName evidence="5">HTH araC/xylS-type domain-containing protein</fullName>
    </recommendedName>
</protein>
<reference evidence="6 7" key="1">
    <citation type="submission" date="2018-01" db="EMBL/GenBank/DDBJ databases">
        <title>Complete genome sequences of the type strains of Marinobacter flavimaris and Marinobacter maroccanus.</title>
        <authorList>
            <person name="Palau M."/>
            <person name="Boujida N."/>
            <person name="Manresa A."/>
            <person name="Minana-Galbis D."/>
        </authorList>
    </citation>
    <scope>NUCLEOTIDE SEQUENCE [LARGE SCALE GENOMIC DNA]</scope>
    <source>
        <strain evidence="6 7">N4</strain>
    </source>
</reference>
<sequence length="347" mass="38798">MAWQLLIFIQVQDDAPGEADNNNDTAMNQHNVPFLNNVGVQSPDFEEARHFINSRIDDREVSPISSGGQSKNILTWQPLDRSTLFGARWSEKVHIQSEPQTTFHAILVLEGCIHCKVSKINVTAGGLLLIAPGQQADLIWEKSTRSVVINLSRQALVDHLGIPCLEVLGNASAVLGPEEQDARLIRQGIECIAQQHDICEGNLDPALQKQWQSLLLTHFSNRILQASRINPIILPAKVRLVTEWIQAHLRQPISVADLVNVSASSRRSIESGFRTYLNTTPAKYILCHKLKGVRDLLLSNAEISVGDAAYAFGFQHLSHFTRHYQDAFGELPSETVRQRQKSRVIFQ</sequence>
<dbReference type="GO" id="GO:0043565">
    <property type="term" value="F:sequence-specific DNA binding"/>
    <property type="evidence" value="ECO:0007669"/>
    <property type="project" value="InterPro"/>
</dbReference>
<dbReference type="GO" id="GO:0003700">
    <property type="term" value="F:DNA-binding transcription factor activity"/>
    <property type="evidence" value="ECO:0007669"/>
    <property type="project" value="InterPro"/>
</dbReference>
<gene>
    <name evidence="6" type="ORF">KEHDKFFH_12980</name>
</gene>
<evidence type="ECO:0000256" key="3">
    <source>
        <dbReference type="ARBA" id="ARBA00023163"/>
    </source>
</evidence>
<accession>A0A2S5Z8S4</accession>
<dbReference type="GO" id="GO:0009893">
    <property type="term" value="P:positive regulation of metabolic process"/>
    <property type="evidence" value="ECO:0007669"/>
    <property type="project" value="UniProtKB-ARBA"/>
</dbReference>
<keyword evidence="7" id="KW-1185">Reference proteome</keyword>
<keyword evidence="3" id="KW-0804">Transcription</keyword>
<evidence type="ECO:0000256" key="1">
    <source>
        <dbReference type="ARBA" id="ARBA00023015"/>
    </source>
</evidence>
<name>A0A2S5Z8S4_9GAMM</name>
<proteinExistence type="predicted"/>
<dbReference type="InterPro" id="IPR035418">
    <property type="entry name" value="AraC-bd_2"/>
</dbReference>
<dbReference type="PROSITE" id="PS00041">
    <property type="entry name" value="HTH_ARAC_FAMILY_1"/>
    <property type="match status" value="1"/>
</dbReference>
<dbReference type="AlphaFoldDB" id="A0A2S5Z8S4"/>
<dbReference type="InterPro" id="IPR018062">
    <property type="entry name" value="HTH_AraC-typ_CS"/>
</dbReference>
<dbReference type="PANTHER" id="PTHR46796:SF12">
    <property type="entry name" value="HTH-TYPE DNA-BINDING TRANSCRIPTIONAL ACTIVATOR EUTR"/>
    <property type="match status" value="1"/>
</dbReference>
<evidence type="ECO:0000256" key="4">
    <source>
        <dbReference type="ARBA" id="ARBA00037345"/>
    </source>
</evidence>